<sequence length="214" mass="23358">MAFGADNSGSGSPAVAAALDLPGGGLIDELPRGYYFVPTDGEILIYLKKKIMGEPLPCDIIPTVDNVYGVAPDSLPFESSMYTRGNEWFFFTIRTNSNEVMSEDGYWTTTPTAGAGGVVGLEAAAGDDEIIRNANGEVEGFKKELVYYDGVLGGNAETTCWRILEYRINPYAINNGSPNQLSDDVKHKIANLVICKVFVKKMRACRRRRGTRRG</sequence>
<evidence type="ECO:0000313" key="1">
    <source>
        <dbReference type="EMBL" id="KAI5654341.1"/>
    </source>
</evidence>
<keyword evidence="2" id="KW-1185">Reference proteome</keyword>
<reference evidence="2" key="1">
    <citation type="journal article" date="2023" name="Nat. Plants">
        <title>Single-cell RNA sequencing provides a high-resolution roadmap for understanding the multicellular compartmentation of specialized metabolism.</title>
        <authorList>
            <person name="Sun S."/>
            <person name="Shen X."/>
            <person name="Li Y."/>
            <person name="Li Y."/>
            <person name="Wang S."/>
            <person name="Li R."/>
            <person name="Zhang H."/>
            <person name="Shen G."/>
            <person name="Guo B."/>
            <person name="Wei J."/>
            <person name="Xu J."/>
            <person name="St-Pierre B."/>
            <person name="Chen S."/>
            <person name="Sun C."/>
        </authorList>
    </citation>
    <scope>NUCLEOTIDE SEQUENCE [LARGE SCALE GENOMIC DNA]</scope>
</reference>
<comment type="caution">
    <text evidence="1">The sequence shown here is derived from an EMBL/GenBank/DDBJ whole genome shotgun (WGS) entry which is preliminary data.</text>
</comment>
<evidence type="ECO:0000313" key="2">
    <source>
        <dbReference type="Proteomes" id="UP001060085"/>
    </source>
</evidence>
<dbReference type="EMBL" id="CM044707">
    <property type="protein sequence ID" value="KAI5654341.1"/>
    <property type="molecule type" value="Genomic_DNA"/>
</dbReference>
<dbReference type="Proteomes" id="UP001060085">
    <property type="component" value="Linkage Group LG07"/>
</dbReference>
<protein>
    <submittedName>
        <fullName evidence="1">Uncharacterized protein</fullName>
    </submittedName>
</protein>
<proteinExistence type="predicted"/>
<gene>
    <name evidence="1" type="ORF">M9H77_31528</name>
</gene>
<accession>A0ACC0A0R1</accession>
<organism evidence="1 2">
    <name type="scientific">Catharanthus roseus</name>
    <name type="common">Madagascar periwinkle</name>
    <name type="synonym">Vinca rosea</name>
    <dbReference type="NCBI Taxonomy" id="4058"/>
    <lineage>
        <taxon>Eukaryota</taxon>
        <taxon>Viridiplantae</taxon>
        <taxon>Streptophyta</taxon>
        <taxon>Embryophyta</taxon>
        <taxon>Tracheophyta</taxon>
        <taxon>Spermatophyta</taxon>
        <taxon>Magnoliopsida</taxon>
        <taxon>eudicotyledons</taxon>
        <taxon>Gunneridae</taxon>
        <taxon>Pentapetalae</taxon>
        <taxon>asterids</taxon>
        <taxon>lamiids</taxon>
        <taxon>Gentianales</taxon>
        <taxon>Apocynaceae</taxon>
        <taxon>Rauvolfioideae</taxon>
        <taxon>Vinceae</taxon>
        <taxon>Catharanthinae</taxon>
        <taxon>Catharanthus</taxon>
    </lineage>
</organism>
<name>A0ACC0A0R1_CATRO</name>